<evidence type="ECO:0000256" key="11">
    <source>
        <dbReference type="ARBA" id="ARBA00022884"/>
    </source>
</evidence>
<dbReference type="PROSITE" id="PS51447">
    <property type="entry name" value="FDX_ACB"/>
    <property type="match status" value="1"/>
</dbReference>
<dbReference type="CDD" id="cd00769">
    <property type="entry name" value="PheRS_beta_core"/>
    <property type="match status" value="1"/>
</dbReference>
<dbReference type="SMART" id="SM00896">
    <property type="entry name" value="FDX-ACB"/>
    <property type="match status" value="1"/>
</dbReference>
<dbReference type="GO" id="GO:0005524">
    <property type="term" value="F:ATP binding"/>
    <property type="evidence" value="ECO:0007669"/>
    <property type="project" value="UniProtKB-UniRule"/>
</dbReference>
<organism evidence="20 21">
    <name type="scientific">Anaerotalea alkaliphila</name>
    <dbReference type="NCBI Taxonomy" id="2662126"/>
    <lineage>
        <taxon>Bacteria</taxon>
        <taxon>Bacillati</taxon>
        <taxon>Bacillota</taxon>
        <taxon>Clostridia</taxon>
        <taxon>Eubacteriales</taxon>
        <taxon>Anaerotalea</taxon>
    </lineage>
</organism>
<dbReference type="RefSeq" id="WP_162369823.1">
    <property type="nucleotide sequence ID" value="NZ_JAAEEH010000010.1"/>
</dbReference>
<dbReference type="Gene3D" id="2.40.50.140">
    <property type="entry name" value="Nucleic acid-binding proteins"/>
    <property type="match status" value="1"/>
</dbReference>
<dbReference type="InterPro" id="IPR041616">
    <property type="entry name" value="PheRS_beta_core"/>
</dbReference>
<dbReference type="InterPro" id="IPR005146">
    <property type="entry name" value="B3/B4_tRNA-bd"/>
</dbReference>
<evidence type="ECO:0000256" key="2">
    <source>
        <dbReference type="ARBA" id="ARBA00008653"/>
    </source>
</evidence>
<keyword evidence="12 15" id="KW-0648">Protein biosynthesis</keyword>
<dbReference type="Pfam" id="PF01588">
    <property type="entry name" value="tRNA_bind"/>
    <property type="match status" value="1"/>
</dbReference>
<gene>
    <name evidence="15" type="primary">pheT</name>
    <name evidence="20" type="ORF">GXN74_04940</name>
</gene>
<dbReference type="NCBIfam" id="TIGR00472">
    <property type="entry name" value="pheT_bact"/>
    <property type="match status" value="1"/>
</dbReference>
<feature type="domain" description="B5" evidence="19">
    <location>
        <begin position="407"/>
        <end position="480"/>
    </location>
</feature>
<comment type="subunit">
    <text evidence="3 15">Tetramer of two alpha and two beta subunits.</text>
</comment>
<dbReference type="Pfam" id="PF03484">
    <property type="entry name" value="B5"/>
    <property type="match status" value="1"/>
</dbReference>
<dbReference type="SUPFAM" id="SSF46955">
    <property type="entry name" value="Putative DNA-binding domain"/>
    <property type="match status" value="1"/>
</dbReference>
<dbReference type="NCBIfam" id="NF045760">
    <property type="entry name" value="YtpR"/>
    <property type="match status" value="1"/>
</dbReference>
<dbReference type="Gene3D" id="3.50.40.10">
    <property type="entry name" value="Phenylalanyl-trna Synthetase, Chain B, domain 3"/>
    <property type="match status" value="1"/>
</dbReference>
<dbReference type="Proteomes" id="UP000461585">
    <property type="component" value="Unassembled WGS sequence"/>
</dbReference>
<dbReference type="PANTHER" id="PTHR10947:SF0">
    <property type="entry name" value="PHENYLALANINE--TRNA LIGASE BETA SUBUNIT"/>
    <property type="match status" value="1"/>
</dbReference>
<dbReference type="GO" id="GO:0009328">
    <property type="term" value="C:phenylalanine-tRNA ligase complex"/>
    <property type="evidence" value="ECO:0007669"/>
    <property type="project" value="TreeGrafter"/>
</dbReference>
<evidence type="ECO:0000256" key="16">
    <source>
        <dbReference type="PROSITE-ProRule" id="PRU00209"/>
    </source>
</evidence>
<dbReference type="SUPFAM" id="SSF56037">
    <property type="entry name" value="PheT/TilS domain"/>
    <property type="match status" value="1"/>
</dbReference>
<sequence>MHVPMNWLKEYVPLENDLVSYMDGMTMSGTKVEGCKKLGEDIQKVVVGKILSIEPHEDADKLVVTQVDVGTEVLQIVTGATNIQVGDHVPVALAGAKLAEGLEIKKGKLRGVESNGMMCSVEELGLTREDFPDAPEHGIYILEPDYALGSDAKPVFALDEVVVEYEVTSNRPDCFSILGIAREAAATFGLPFNPPSPAFEVIPKAEEDTVEVEIQEPALCARFMGRIVRNVQVGPSPKWLQRKLVSAGLRPINNVVDITNFVMLEMGQPMHAYDLDKLEGGRICVRKAGVGEKILCLDGAERALDDGMLVIADAAKPVGIAGIIGGEDTKVTETTTSILFEAANFDGTNVRMSSKRLGLRTDASTKFEKYLDPNNVAAAIGRACELITMLGAGQVVDLELDNYPIKRFPVEIAYAPQWINGLLGTDIPEEEMVRYFEAVGCQVDRKARKVTAPTFRPDLEGEADLAEEVARFYGYDRIPVTLAAGTPTVGKKNFKQKIEDLARLVMEDCGLSEAMTYSFESPKAMDKLLLDPEDDLRSAVRIINPLGEDFSVMRTTPMNGMLGSLATNYNRRNEQAWLYEIASIYIPKSQPVRELPDEQQKLTIGMYGECTFYDAKGVLETLLDRLGMLEETSFELEKTLHFLHPGRRAEVFYRNKSIGYVGEVHPQVADAYGIGERPYVGVLDMKALVRGADLEHKYTPVPKYPAVNRDLALLAKDEVLVGQIEKLIRQKSGKMLESLVLFDVYKGKQIQEGCKSIAYSLTFRAADRTLGEKEISKTVSKILEGLEEELGVTIRQ</sequence>
<protein>
    <recommendedName>
        <fullName evidence="15">Phenylalanine--tRNA ligase beta subunit</fullName>
        <ecNumber evidence="15">6.1.1.20</ecNumber>
    </recommendedName>
    <alternativeName>
        <fullName evidence="15">Phenylalanyl-tRNA synthetase beta subunit</fullName>
        <shortName evidence="15">PheRS</shortName>
    </alternativeName>
</protein>
<evidence type="ECO:0000256" key="3">
    <source>
        <dbReference type="ARBA" id="ARBA00011209"/>
    </source>
</evidence>
<dbReference type="FunFam" id="2.40.50.140:FF:000045">
    <property type="entry name" value="Phenylalanine--tRNA ligase beta subunit"/>
    <property type="match status" value="1"/>
</dbReference>
<feature type="binding site" evidence="15">
    <location>
        <position position="468"/>
    </location>
    <ligand>
        <name>Mg(2+)</name>
        <dbReference type="ChEBI" id="CHEBI:18420"/>
        <note>shared with alpha subunit</note>
    </ligand>
</feature>
<reference evidence="20 21" key="1">
    <citation type="submission" date="2020-01" db="EMBL/GenBank/DDBJ databases">
        <title>Anaeroalcalibacter tamaniensis gen. nov., sp. nov., moderately halophilic strictly anaerobic fermenter bacterium from mud volcano of Taman peninsula.</title>
        <authorList>
            <person name="Frolova A."/>
            <person name="Merkel A.Y."/>
            <person name="Slobodkin A.I."/>
        </authorList>
    </citation>
    <scope>NUCLEOTIDE SEQUENCE [LARGE SCALE GENOMIC DNA]</scope>
    <source>
        <strain evidence="20 21">F-3ap</strain>
    </source>
</reference>
<accession>A0A7X5KMM0</accession>
<dbReference type="FunFam" id="3.30.70.380:FF:000001">
    <property type="entry name" value="Phenylalanine--tRNA ligase beta subunit"/>
    <property type="match status" value="1"/>
</dbReference>
<dbReference type="Gene3D" id="3.30.56.10">
    <property type="match status" value="2"/>
</dbReference>
<proteinExistence type="inferred from homology"/>
<dbReference type="InterPro" id="IPR036690">
    <property type="entry name" value="Fdx_antiC-bd_sf"/>
</dbReference>
<feature type="binding site" evidence="15">
    <location>
        <position position="458"/>
    </location>
    <ligand>
        <name>Mg(2+)</name>
        <dbReference type="ChEBI" id="CHEBI:18420"/>
        <note>shared with alpha subunit</note>
    </ligand>
</feature>
<dbReference type="Pfam" id="PF17759">
    <property type="entry name" value="tRNA_synthFbeta"/>
    <property type="match status" value="1"/>
</dbReference>
<dbReference type="Gene3D" id="3.30.930.10">
    <property type="entry name" value="Bira Bifunctional Protein, Domain 2"/>
    <property type="match status" value="1"/>
</dbReference>
<evidence type="ECO:0000256" key="7">
    <source>
        <dbReference type="ARBA" id="ARBA00022723"/>
    </source>
</evidence>
<dbReference type="Pfam" id="PF03483">
    <property type="entry name" value="B3_4"/>
    <property type="match status" value="1"/>
</dbReference>
<dbReference type="SUPFAM" id="SSF55681">
    <property type="entry name" value="Class II aaRS and biotin synthetases"/>
    <property type="match status" value="1"/>
</dbReference>
<dbReference type="SMART" id="SM00874">
    <property type="entry name" value="B5"/>
    <property type="match status" value="1"/>
</dbReference>
<keyword evidence="9 15" id="KW-0067">ATP-binding</keyword>
<dbReference type="InterPro" id="IPR005121">
    <property type="entry name" value="Fdx_antiC-bd"/>
</dbReference>
<dbReference type="GO" id="GO:0006432">
    <property type="term" value="P:phenylalanyl-tRNA aminoacylation"/>
    <property type="evidence" value="ECO:0007669"/>
    <property type="project" value="UniProtKB-UniRule"/>
</dbReference>
<dbReference type="Pfam" id="PF03147">
    <property type="entry name" value="FDX-ACB"/>
    <property type="match status" value="1"/>
</dbReference>
<feature type="binding site" evidence="15">
    <location>
        <position position="467"/>
    </location>
    <ligand>
        <name>Mg(2+)</name>
        <dbReference type="ChEBI" id="CHEBI:18420"/>
        <note>shared with alpha subunit</note>
    </ligand>
</feature>
<dbReference type="InterPro" id="IPR012340">
    <property type="entry name" value="NA-bd_OB-fold"/>
</dbReference>
<evidence type="ECO:0000313" key="20">
    <source>
        <dbReference type="EMBL" id="NDL67094.1"/>
    </source>
</evidence>
<comment type="subcellular location">
    <subcellularLocation>
        <location evidence="1 15">Cytoplasm</location>
    </subcellularLocation>
</comment>
<dbReference type="InterPro" id="IPR045864">
    <property type="entry name" value="aa-tRNA-synth_II/BPL/LPL"/>
</dbReference>
<evidence type="ECO:0000259" key="19">
    <source>
        <dbReference type="PROSITE" id="PS51483"/>
    </source>
</evidence>
<comment type="cofactor">
    <cofactor evidence="15">
        <name>Mg(2+)</name>
        <dbReference type="ChEBI" id="CHEBI:18420"/>
    </cofactor>
    <text evidence="15">Binds 2 magnesium ions per tetramer.</text>
</comment>
<keyword evidence="11 16" id="KW-0694">RNA-binding</keyword>
<evidence type="ECO:0000259" key="17">
    <source>
        <dbReference type="PROSITE" id="PS50886"/>
    </source>
</evidence>
<dbReference type="HAMAP" id="MF_00283">
    <property type="entry name" value="Phe_tRNA_synth_beta1"/>
    <property type="match status" value="1"/>
</dbReference>
<dbReference type="PROSITE" id="PS51483">
    <property type="entry name" value="B5"/>
    <property type="match status" value="1"/>
</dbReference>
<dbReference type="SUPFAM" id="SSF54991">
    <property type="entry name" value="Anticodon-binding domain of PheRS"/>
    <property type="match status" value="1"/>
</dbReference>
<comment type="similarity">
    <text evidence="2 15">Belongs to the phenylalanyl-tRNA synthetase beta subunit family. Type 1 subfamily.</text>
</comment>
<evidence type="ECO:0000256" key="15">
    <source>
        <dbReference type="HAMAP-Rule" id="MF_00283"/>
    </source>
</evidence>
<feature type="domain" description="FDX-ACB" evidence="18">
    <location>
        <begin position="702"/>
        <end position="795"/>
    </location>
</feature>
<dbReference type="GO" id="GO:0016740">
    <property type="term" value="F:transferase activity"/>
    <property type="evidence" value="ECO:0007669"/>
    <property type="project" value="UniProtKB-ARBA"/>
</dbReference>
<comment type="caution">
    <text evidence="20">The sequence shown here is derived from an EMBL/GenBank/DDBJ whole genome shotgun (WGS) entry which is preliminary data.</text>
</comment>
<keyword evidence="8 15" id="KW-0547">Nucleotide-binding</keyword>
<dbReference type="EMBL" id="JAAEEH010000010">
    <property type="protein sequence ID" value="NDL67094.1"/>
    <property type="molecule type" value="Genomic_DNA"/>
</dbReference>
<dbReference type="InterPro" id="IPR033714">
    <property type="entry name" value="tRNA_bind_bactPheRS"/>
</dbReference>
<evidence type="ECO:0000256" key="1">
    <source>
        <dbReference type="ARBA" id="ARBA00004496"/>
    </source>
</evidence>
<dbReference type="GO" id="GO:0000049">
    <property type="term" value="F:tRNA binding"/>
    <property type="evidence" value="ECO:0007669"/>
    <property type="project" value="UniProtKB-UniRule"/>
</dbReference>
<evidence type="ECO:0000256" key="5">
    <source>
        <dbReference type="ARBA" id="ARBA00022555"/>
    </source>
</evidence>
<keyword evidence="4 15" id="KW-0963">Cytoplasm</keyword>
<dbReference type="InterPro" id="IPR045060">
    <property type="entry name" value="Phe-tRNA-ligase_IIc_bsu"/>
</dbReference>
<evidence type="ECO:0000256" key="13">
    <source>
        <dbReference type="ARBA" id="ARBA00023146"/>
    </source>
</evidence>
<feature type="binding site" evidence="15">
    <location>
        <position position="464"/>
    </location>
    <ligand>
        <name>Mg(2+)</name>
        <dbReference type="ChEBI" id="CHEBI:18420"/>
        <note>shared with alpha subunit</note>
    </ligand>
</feature>
<dbReference type="PANTHER" id="PTHR10947">
    <property type="entry name" value="PHENYLALANYL-TRNA SYNTHETASE BETA CHAIN AND LEUCINE-RICH REPEAT-CONTAINING PROTEIN 47"/>
    <property type="match status" value="1"/>
</dbReference>
<dbReference type="PROSITE" id="PS50886">
    <property type="entry name" value="TRBD"/>
    <property type="match status" value="1"/>
</dbReference>
<dbReference type="InterPro" id="IPR005147">
    <property type="entry name" value="tRNA_synthase_B5-dom"/>
</dbReference>
<dbReference type="FunFam" id="3.50.40.10:FF:000001">
    <property type="entry name" value="Phenylalanine--tRNA ligase beta subunit"/>
    <property type="match status" value="1"/>
</dbReference>
<dbReference type="Gene3D" id="3.30.70.380">
    <property type="entry name" value="Ferrodoxin-fold anticodon-binding domain"/>
    <property type="match status" value="1"/>
</dbReference>
<evidence type="ECO:0000256" key="12">
    <source>
        <dbReference type="ARBA" id="ARBA00022917"/>
    </source>
</evidence>
<evidence type="ECO:0000256" key="14">
    <source>
        <dbReference type="ARBA" id="ARBA00049255"/>
    </source>
</evidence>
<dbReference type="GO" id="GO:0140096">
    <property type="term" value="F:catalytic activity, acting on a protein"/>
    <property type="evidence" value="ECO:0007669"/>
    <property type="project" value="UniProtKB-ARBA"/>
</dbReference>
<evidence type="ECO:0000259" key="18">
    <source>
        <dbReference type="PROSITE" id="PS51447"/>
    </source>
</evidence>
<keyword evidence="7 15" id="KW-0479">Metal-binding</keyword>
<dbReference type="InterPro" id="IPR009061">
    <property type="entry name" value="DNA-bd_dom_put_sf"/>
</dbReference>
<dbReference type="SUPFAM" id="SSF50249">
    <property type="entry name" value="Nucleic acid-binding proteins"/>
    <property type="match status" value="1"/>
</dbReference>
<evidence type="ECO:0000256" key="9">
    <source>
        <dbReference type="ARBA" id="ARBA00022840"/>
    </source>
</evidence>
<dbReference type="InterPro" id="IPR002547">
    <property type="entry name" value="tRNA-bd_dom"/>
</dbReference>
<evidence type="ECO:0000313" key="21">
    <source>
        <dbReference type="Proteomes" id="UP000461585"/>
    </source>
</evidence>
<dbReference type="InterPro" id="IPR020825">
    <property type="entry name" value="Phe-tRNA_synthase-like_B3/B4"/>
</dbReference>
<evidence type="ECO:0000256" key="8">
    <source>
        <dbReference type="ARBA" id="ARBA00022741"/>
    </source>
</evidence>
<keyword evidence="21" id="KW-1185">Reference proteome</keyword>
<keyword evidence="6 15" id="KW-0436">Ligase</keyword>
<dbReference type="GO" id="GO:0000287">
    <property type="term" value="F:magnesium ion binding"/>
    <property type="evidence" value="ECO:0007669"/>
    <property type="project" value="UniProtKB-UniRule"/>
</dbReference>
<evidence type="ECO:0000256" key="6">
    <source>
        <dbReference type="ARBA" id="ARBA00022598"/>
    </source>
</evidence>
<evidence type="ECO:0000256" key="4">
    <source>
        <dbReference type="ARBA" id="ARBA00022490"/>
    </source>
</evidence>
<keyword evidence="13 15" id="KW-0030">Aminoacyl-tRNA synthetase</keyword>
<dbReference type="SMART" id="SM00873">
    <property type="entry name" value="B3_4"/>
    <property type="match status" value="1"/>
</dbReference>
<dbReference type="AlphaFoldDB" id="A0A7X5KMM0"/>
<dbReference type="GO" id="GO:0004826">
    <property type="term" value="F:phenylalanine-tRNA ligase activity"/>
    <property type="evidence" value="ECO:0007669"/>
    <property type="project" value="UniProtKB-UniRule"/>
</dbReference>
<name>A0A7X5KMM0_9FIRM</name>
<dbReference type="EC" id="6.1.1.20" evidence="15"/>
<evidence type="ECO:0000256" key="10">
    <source>
        <dbReference type="ARBA" id="ARBA00022842"/>
    </source>
</evidence>
<keyword evidence="5 16" id="KW-0820">tRNA-binding</keyword>
<keyword evidence="10 15" id="KW-0460">Magnesium</keyword>
<dbReference type="InterPro" id="IPR004532">
    <property type="entry name" value="Phe-tRNA-ligase_IIc_bsu_bact"/>
</dbReference>
<feature type="domain" description="TRNA-binding" evidence="17">
    <location>
        <begin position="39"/>
        <end position="153"/>
    </location>
</feature>
<dbReference type="CDD" id="cd02796">
    <property type="entry name" value="tRNA_bind_bactPheRS"/>
    <property type="match status" value="1"/>
</dbReference>
<comment type="catalytic activity">
    <reaction evidence="14 15">
        <text>tRNA(Phe) + L-phenylalanine + ATP = L-phenylalanyl-tRNA(Phe) + AMP + diphosphate + H(+)</text>
        <dbReference type="Rhea" id="RHEA:19413"/>
        <dbReference type="Rhea" id="RHEA-COMP:9668"/>
        <dbReference type="Rhea" id="RHEA-COMP:9699"/>
        <dbReference type="ChEBI" id="CHEBI:15378"/>
        <dbReference type="ChEBI" id="CHEBI:30616"/>
        <dbReference type="ChEBI" id="CHEBI:33019"/>
        <dbReference type="ChEBI" id="CHEBI:58095"/>
        <dbReference type="ChEBI" id="CHEBI:78442"/>
        <dbReference type="ChEBI" id="CHEBI:78531"/>
        <dbReference type="ChEBI" id="CHEBI:456215"/>
        <dbReference type="EC" id="6.1.1.20"/>
    </reaction>
</comment>